<dbReference type="AlphaFoldDB" id="A0A9Q0ILQ5"/>
<sequence>MHGWHNGAHVGALLKSQCGYRGQRLSLRGLPVYWTMPGSVDHVRAEVAYEMIDFSSGAVKKKALVNNCVSGEREACLGH</sequence>
<proteinExistence type="predicted"/>
<dbReference type="EMBL" id="JANIIK010000046">
    <property type="protein sequence ID" value="KAJ3602563.1"/>
    <property type="molecule type" value="Genomic_DNA"/>
</dbReference>
<keyword evidence="2" id="KW-1185">Reference proteome</keyword>
<reference evidence="1" key="1">
    <citation type="submission" date="2022-07" db="EMBL/GenBank/DDBJ databases">
        <title>Chromosome-level genome of Muraenolepis orangiensis.</title>
        <authorList>
            <person name="Kim J."/>
        </authorList>
    </citation>
    <scope>NUCLEOTIDE SEQUENCE</scope>
    <source>
        <strain evidence="1">KU_S4_2022</strain>
        <tissue evidence="1">Muscle</tissue>
    </source>
</reference>
<comment type="caution">
    <text evidence="1">The sequence shown here is derived from an EMBL/GenBank/DDBJ whole genome shotgun (WGS) entry which is preliminary data.</text>
</comment>
<gene>
    <name evidence="1" type="ORF">NHX12_030315</name>
</gene>
<evidence type="ECO:0000313" key="2">
    <source>
        <dbReference type="Proteomes" id="UP001148018"/>
    </source>
</evidence>
<organism evidence="1 2">
    <name type="scientific">Muraenolepis orangiensis</name>
    <name type="common">Patagonian moray cod</name>
    <dbReference type="NCBI Taxonomy" id="630683"/>
    <lineage>
        <taxon>Eukaryota</taxon>
        <taxon>Metazoa</taxon>
        <taxon>Chordata</taxon>
        <taxon>Craniata</taxon>
        <taxon>Vertebrata</taxon>
        <taxon>Euteleostomi</taxon>
        <taxon>Actinopterygii</taxon>
        <taxon>Neopterygii</taxon>
        <taxon>Teleostei</taxon>
        <taxon>Neoteleostei</taxon>
        <taxon>Acanthomorphata</taxon>
        <taxon>Zeiogadaria</taxon>
        <taxon>Gadariae</taxon>
        <taxon>Gadiformes</taxon>
        <taxon>Muraenolepidoidei</taxon>
        <taxon>Muraenolepididae</taxon>
        <taxon>Muraenolepis</taxon>
    </lineage>
</organism>
<protein>
    <submittedName>
        <fullName evidence="1">Uncharacterized protein</fullName>
    </submittedName>
</protein>
<accession>A0A9Q0ILQ5</accession>
<evidence type="ECO:0000313" key="1">
    <source>
        <dbReference type="EMBL" id="KAJ3602563.1"/>
    </source>
</evidence>
<name>A0A9Q0ILQ5_9TELE</name>
<dbReference type="Proteomes" id="UP001148018">
    <property type="component" value="Unassembled WGS sequence"/>
</dbReference>